<dbReference type="Gene3D" id="3.30.565.60">
    <property type="match status" value="1"/>
</dbReference>
<accession>A0AAW5CR57</accession>
<dbReference type="PANTHER" id="PTHR30595:SF6">
    <property type="entry name" value="SCHLAFEN ALBA-2 DOMAIN-CONTAINING PROTEIN"/>
    <property type="match status" value="1"/>
</dbReference>
<dbReference type="InterPro" id="IPR038475">
    <property type="entry name" value="RecG_C_sf"/>
</dbReference>
<dbReference type="AlphaFoldDB" id="A0AAW5CR57"/>
<organism evidence="1 2">
    <name type="scientific">Blautia massiliensis</name>
    <name type="common">ex Durand et al. 2017</name>
    <dbReference type="NCBI Taxonomy" id="1737424"/>
    <lineage>
        <taxon>Bacteria</taxon>
        <taxon>Bacillati</taxon>
        <taxon>Bacillota</taxon>
        <taxon>Clostridia</taxon>
        <taxon>Lachnospirales</taxon>
        <taxon>Lachnospiraceae</taxon>
        <taxon>Blautia</taxon>
    </lineage>
</organism>
<comment type="caution">
    <text evidence="1">The sequence shown here is derived from an EMBL/GenBank/DDBJ whole genome shotgun (WGS) entry which is preliminary data.</text>
</comment>
<evidence type="ECO:0008006" key="3">
    <source>
        <dbReference type="Google" id="ProtNLM"/>
    </source>
</evidence>
<protein>
    <recommendedName>
        <fullName evidence="3">ATP-dependent DNA helicase RecG C-terminal domain-containing protein</fullName>
    </recommendedName>
</protein>
<dbReference type="RefSeq" id="WP_237971738.1">
    <property type="nucleotide sequence ID" value="NZ_JAKNDE010000006.1"/>
</dbReference>
<evidence type="ECO:0000313" key="2">
    <source>
        <dbReference type="Proteomes" id="UP001200089"/>
    </source>
</evidence>
<name>A0AAW5CR57_9FIRM</name>
<sequence>MRKTGSKLAKQVRERGAEEILNDMQLLVGPPELRYIQNVAIMMFCEHPEKFFGYTYVQMTSFPKGSVENPSISEDFPNITGSVLQMIQATMERFRNLIIREKVIKVPNQMEALRIFNYPYQAIEEAVVNAFYHRDYMSFEPVTIEIEPDCINIMNFPGIDRSISEKTIAEGKRFVSRYYRNRRLGEFLKELDLSEGHSSGIPTIQEELEKNGSPRAEFFTDEDRRAMRIRIPIHLAFLEADDEVLLPDSYEKATKKSSKKKIEQYEKILKLLNDGEWHKTVEIADNLGLKDTRTKELLKELIALDKLIDNGKTKGKLYRLK</sequence>
<dbReference type="EMBL" id="JAKNDE010000006">
    <property type="protein sequence ID" value="MCG5033298.1"/>
    <property type="molecule type" value="Genomic_DNA"/>
</dbReference>
<proteinExistence type="predicted"/>
<dbReference type="PANTHER" id="PTHR30595">
    <property type="entry name" value="GLPR-RELATED TRANSCRIPTIONAL REPRESSOR"/>
    <property type="match status" value="1"/>
</dbReference>
<reference evidence="1" key="1">
    <citation type="submission" date="2022-01" db="EMBL/GenBank/DDBJ databases">
        <title>Collection of gut derived symbiotic bacterial strains cultured from healthy donors.</title>
        <authorList>
            <person name="Lin H."/>
            <person name="Kohout C."/>
            <person name="Waligurski E."/>
            <person name="Pamer E.G."/>
        </authorList>
    </citation>
    <scope>NUCLEOTIDE SEQUENCE</scope>
    <source>
        <strain evidence="1">DFI.1.11</strain>
    </source>
</reference>
<evidence type="ECO:0000313" key="1">
    <source>
        <dbReference type="EMBL" id="MCG5033298.1"/>
    </source>
</evidence>
<gene>
    <name evidence="1" type="ORF">L0P48_06700</name>
</gene>
<dbReference type="Pfam" id="PF13749">
    <property type="entry name" value="HATPase_c_4"/>
    <property type="match status" value="1"/>
</dbReference>
<dbReference type="Proteomes" id="UP001200089">
    <property type="component" value="Unassembled WGS sequence"/>
</dbReference>